<keyword evidence="6" id="KW-0779">Telomere</keyword>
<dbReference type="GO" id="GO:0010833">
    <property type="term" value="P:telomere maintenance via telomere lengthening"/>
    <property type="evidence" value="ECO:0007669"/>
    <property type="project" value="TreeGrafter"/>
</dbReference>
<organism evidence="9 10">
    <name type="scientific">Araneus ventricosus</name>
    <name type="common">Orbweaver spider</name>
    <name type="synonym">Epeira ventricosa</name>
    <dbReference type="NCBI Taxonomy" id="182803"/>
    <lineage>
        <taxon>Eukaryota</taxon>
        <taxon>Metazoa</taxon>
        <taxon>Ecdysozoa</taxon>
        <taxon>Arthropoda</taxon>
        <taxon>Chelicerata</taxon>
        <taxon>Arachnida</taxon>
        <taxon>Araneae</taxon>
        <taxon>Araneomorphae</taxon>
        <taxon>Entelegynae</taxon>
        <taxon>Araneoidea</taxon>
        <taxon>Araneidae</taxon>
        <taxon>Araneus</taxon>
    </lineage>
</organism>
<comment type="subcellular location">
    <subcellularLocation>
        <location evidence="2">Chromosome</location>
        <location evidence="2">Telomere</location>
    </subcellularLocation>
    <subcellularLocation>
        <location evidence="1">Nucleus</location>
    </subcellularLocation>
</comment>
<dbReference type="Proteomes" id="UP000499080">
    <property type="component" value="Unassembled WGS sequence"/>
</dbReference>
<sequence>MGDKNLMEVSGLIVAASEKISMEECVGLLLMLYNLDLDMCFCILVCDQVVTIWKNIHVNQYYKFSDLKVGILQTSLGGKIFLLKTTDTSTFSYMDSLQVKKFHMEESLRSLISVPGIDRVVTSSSPLVSKLVSYQGILTKLKNLEIGIYELDSKVLLYTTYNVGCERLTLGSKVIISNAHLIKDYVGAPILVCCGSSCVKNSVPNDVNDESLSVPNYTYFVNFYIQYGLNIFDILWFERLLSRLKKKLNSLIADEEVLYKQDSNFLKNILEFFLCVEHETPNKKLSLVEEFLSCPHQCFPFSESRLPTGCCVPYLSDILDEVIENASWIDAGPRWKFCVGSQDNSVIIGILYISNNGNFYIVDGTLKLPVILAEDCDACCHDQNIIKEFTSSKCASAVAVQEYDIIVENISCKNGIQQSIRYLRTSFCRLYPLLSLCKSPASNSFTSQDFSWESEKDAENVADFHSNSQEMNRRFLVLSKIWTLQNKVLSCSRVLVLLLSENSQSISDLSNGNESILEDTFNFYDSGDDVEFANLINKLDFLRIGEKEAKIGYLCFDAAIQDSIVFPGHIYAVAPKDRNANFNLTFEDSSRRLFTWTVTPDIKLIHDPVCIGNHCIEDHDDAECHGIKEILLKRQLNRNWIVTCILQDKTYEDVENINKGKSRNESTATLCVSVRDCNSEESSIKVYVPYFSGNVCGLLPGAPLQLFGFLCFCSQSGNLYLRASSAFGILVKQPKALARKCRSGNSPKAQSGNAFHCPVQSLCFVVKIMSAEIFLACSKCGRTFPKRCSCYSQQKIKLKLSALIDDGNQLLVAHCHDETAKKILNIDSNEWQALVSYVEVSHQFLKFSDKAFWSKYALLPIMNQVFNTYCSSKTTSRQLMFEYISVPRPYSSLADVPSVWCRNAESVDYEKHMRNLYLKLMNNGHNLSGE</sequence>
<evidence type="ECO:0000256" key="2">
    <source>
        <dbReference type="ARBA" id="ARBA00004574"/>
    </source>
</evidence>
<keyword evidence="10" id="KW-1185">Reference proteome</keyword>
<proteinExistence type="inferred from homology"/>
<dbReference type="Pfam" id="PF15489">
    <property type="entry name" value="CTC1"/>
    <property type="match status" value="2"/>
</dbReference>
<dbReference type="InterPro" id="IPR042617">
    <property type="entry name" value="CTC1-like"/>
</dbReference>
<reference evidence="9 10" key="1">
    <citation type="journal article" date="2019" name="Sci. Rep.">
        <title>Orb-weaving spider Araneus ventricosus genome elucidates the spidroin gene catalogue.</title>
        <authorList>
            <person name="Kono N."/>
            <person name="Nakamura H."/>
            <person name="Ohtoshi R."/>
            <person name="Moran D.A.P."/>
            <person name="Shinohara A."/>
            <person name="Yoshida Y."/>
            <person name="Fujiwara M."/>
            <person name="Mori M."/>
            <person name="Tomita M."/>
            <person name="Arakawa K."/>
        </authorList>
    </citation>
    <scope>NUCLEOTIDE SEQUENCE [LARGE SCALE GENOMIC DNA]</scope>
</reference>
<evidence type="ECO:0000256" key="7">
    <source>
        <dbReference type="ARBA" id="ARBA00023125"/>
    </source>
</evidence>
<dbReference type="OrthoDB" id="2314520at2759"/>
<protein>
    <recommendedName>
        <fullName evidence="4">CST complex subunit CTC1</fullName>
    </recommendedName>
</protein>
<comment type="caution">
    <text evidence="9">The sequence shown here is derived from an EMBL/GenBank/DDBJ whole genome shotgun (WGS) entry which is preliminary data.</text>
</comment>
<name>A0A4Y2G836_ARAVE</name>
<keyword evidence="8" id="KW-0539">Nucleus</keyword>
<dbReference type="GO" id="GO:1990879">
    <property type="term" value="C:CST complex"/>
    <property type="evidence" value="ECO:0007669"/>
    <property type="project" value="TreeGrafter"/>
</dbReference>
<keyword evidence="7" id="KW-0238">DNA-binding</keyword>
<dbReference type="PANTHER" id="PTHR14865:SF2">
    <property type="entry name" value="CST COMPLEX SUBUNIT CTC1"/>
    <property type="match status" value="1"/>
</dbReference>
<dbReference type="EMBL" id="BGPR01001228">
    <property type="protein sequence ID" value="GBM48789.1"/>
    <property type="molecule type" value="Genomic_DNA"/>
</dbReference>
<dbReference type="GO" id="GO:0042162">
    <property type="term" value="F:telomeric DNA binding"/>
    <property type="evidence" value="ECO:0007669"/>
    <property type="project" value="TreeGrafter"/>
</dbReference>
<evidence type="ECO:0000256" key="1">
    <source>
        <dbReference type="ARBA" id="ARBA00004123"/>
    </source>
</evidence>
<evidence type="ECO:0000256" key="6">
    <source>
        <dbReference type="ARBA" id="ARBA00022895"/>
    </source>
</evidence>
<evidence type="ECO:0000256" key="5">
    <source>
        <dbReference type="ARBA" id="ARBA00022454"/>
    </source>
</evidence>
<dbReference type="PANTHER" id="PTHR14865">
    <property type="entry name" value="CST COMPLEX SUBUNIT CTC1"/>
    <property type="match status" value="1"/>
</dbReference>
<evidence type="ECO:0000256" key="3">
    <source>
        <dbReference type="ARBA" id="ARBA00006332"/>
    </source>
</evidence>
<dbReference type="GO" id="GO:0045740">
    <property type="term" value="P:positive regulation of DNA replication"/>
    <property type="evidence" value="ECO:0007669"/>
    <property type="project" value="TreeGrafter"/>
</dbReference>
<accession>A0A4Y2G836</accession>
<keyword evidence="5" id="KW-0158">Chromosome</keyword>
<evidence type="ECO:0000256" key="4">
    <source>
        <dbReference type="ARBA" id="ARBA00016175"/>
    </source>
</evidence>
<comment type="similarity">
    <text evidence="3">Belongs to the CTC1 family.</text>
</comment>
<evidence type="ECO:0000313" key="9">
    <source>
        <dbReference type="EMBL" id="GBM48789.1"/>
    </source>
</evidence>
<dbReference type="GO" id="GO:0003697">
    <property type="term" value="F:single-stranded DNA binding"/>
    <property type="evidence" value="ECO:0007669"/>
    <property type="project" value="InterPro"/>
</dbReference>
<evidence type="ECO:0000313" key="10">
    <source>
        <dbReference type="Proteomes" id="UP000499080"/>
    </source>
</evidence>
<evidence type="ECO:0000256" key="8">
    <source>
        <dbReference type="ARBA" id="ARBA00023242"/>
    </source>
</evidence>
<gene>
    <name evidence="9" type="ORF">AVEN_175709_1</name>
</gene>
<dbReference type="InterPro" id="IPR029156">
    <property type="entry name" value="CTC1"/>
</dbReference>
<dbReference type="AlphaFoldDB" id="A0A4Y2G836"/>